<dbReference type="InterPro" id="IPR006311">
    <property type="entry name" value="TAT_signal"/>
</dbReference>
<sequence>MHLSRRGLLRAGLATSAAAALGGATASCSVPSGSTGRTMTLWYWTGGLSDKTVAEARSRYTDVDLKPVQIGGYFRSKLLTTMAGRAHVPDITGLKGEDMASYMPNADQFVDLRTLGADRLKDQYLPWKWDQGTAPDGRMIGFPIDTGPVVQYYRADVFDRAGLPSDPTEVGERLNTWEHFFDAGERLRKRLPGTYLLSDLLSIFQTVVNQSTKRFVDEDRNFIGDQKHVTDAWDLAIEARRRGIVSNLVSGTPDFNSATESGKVPSQLNASWAAGDLKLAVPKNKGKWRVALLPGGGANNGGSFLAITKACREPEQAFEIITWLLNPDNQTRGFVDASLFPSTPASFERKAMRDPDPFFGGQVTIDVFGPAAEKIPIAYNSPYDIALQQPIVDELTKVNSLGKDPDQAWKDAMRKCRRIADHLGVS</sequence>
<feature type="chain" id="PRO_5046768950" evidence="1">
    <location>
        <begin position="20"/>
        <end position="426"/>
    </location>
</feature>
<comment type="caution">
    <text evidence="2">The sequence shown here is derived from an EMBL/GenBank/DDBJ whole genome shotgun (WGS) entry which is preliminary data.</text>
</comment>
<feature type="signal peptide" evidence="1">
    <location>
        <begin position="1"/>
        <end position="19"/>
    </location>
</feature>
<organism evidence="2 3">
    <name type="scientific">Streptomyces camponoticapitis</name>
    <dbReference type="NCBI Taxonomy" id="1616125"/>
    <lineage>
        <taxon>Bacteria</taxon>
        <taxon>Bacillati</taxon>
        <taxon>Actinomycetota</taxon>
        <taxon>Actinomycetes</taxon>
        <taxon>Kitasatosporales</taxon>
        <taxon>Streptomycetaceae</taxon>
        <taxon>Streptomyces</taxon>
    </lineage>
</organism>
<dbReference type="PROSITE" id="PS51257">
    <property type="entry name" value="PROKAR_LIPOPROTEIN"/>
    <property type="match status" value="1"/>
</dbReference>
<evidence type="ECO:0000313" key="2">
    <source>
        <dbReference type="EMBL" id="GGK21361.1"/>
    </source>
</evidence>
<accession>A0ABQ2ERL2</accession>
<dbReference type="InterPro" id="IPR006059">
    <property type="entry name" value="SBP"/>
</dbReference>
<reference evidence="3" key="1">
    <citation type="journal article" date="2019" name="Int. J. Syst. Evol. Microbiol.">
        <title>The Global Catalogue of Microorganisms (GCM) 10K type strain sequencing project: providing services to taxonomists for standard genome sequencing and annotation.</title>
        <authorList>
            <consortium name="The Broad Institute Genomics Platform"/>
            <consortium name="The Broad Institute Genome Sequencing Center for Infectious Disease"/>
            <person name="Wu L."/>
            <person name="Ma J."/>
        </authorList>
    </citation>
    <scope>NUCLEOTIDE SEQUENCE [LARGE SCALE GENOMIC DNA]</scope>
    <source>
        <strain evidence="3">CGMCC 4.7275</strain>
    </source>
</reference>
<protein>
    <submittedName>
        <fullName evidence="2">Sugar ABC transporter substrate-binding protein</fullName>
    </submittedName>
</protein>
<keyword evidence="1" id="KW-0732">Signal</keyword>
<name>A0ABQ2ERL2_9ACTN</name>
<dbReference type="RefSeq" id="WP_189110936.1">
    <property type="nucleotide sequence ID" value="NZ_BMMV01000026.1"/>
</dbReference>
<dbReference type="PANTHER" id="PTHR43649:SF32">
    <property type="entry name" value="SUGAR BINDING SECRETED PROTEIN"/>
    <property type="match status" value="1"/>
</dbReference>
<keyword evidence="3" id="KW-1185">Reference proteome</keyword>
<dbReference type="SUPFAM" id="SSF53850">
    <property type="entry name" value="Periplasmic binding protein-like II"/>
    <property type="match status" value="1"/>
</dbReference>
<dbReference type="PANTHER" id="PTHR43649">
    <property type="entry name" value="ARABINOSE-BINDING PROTEIN-RELATED"/>
    <property type="match status" value="1"/>
</dbReference>
<dbReference type="Gene3D" id="3.40.190.10">
    <property type="entry name" value="Periplasmic binding protein-like II"/>
    <property type="match status" value="1"/>
</dbReference>
<gene>
    <name evidence="2" type="ORF">GCM10011583_61670</name>
</gene>
<dbReference type="InterPro" id="IPR050490">
    <property type="entry name" value="Bact_solute-bd_prot1"/>
</dbReference>
<proteinExistence type="predicted"/>
<dbReference type="PROSITE" id="PS51318">
    <property type="entry name" value="TAT"/>
    <property type="match status" value="1"/>
</dbReference>
<dbReference type="EMBL" id="BMMV01000026">
    <property type="protein sequence ID" value="GGK21361.1"/>
    <property type="molecule type" value="Genomic_DNA"/>
</dbReference>
<evidence type="ECO:0000313" key="3">
    <source>
        <dbReference type="Proteomes" id="UP000660265"/>
    </source>
</evidence>
<evidence type="ECO:0000256" key="1">
    <source>
        <dbReference type="SAM" id="SignalP"/>
    </source>
</evidence>
<dbReference type="Proteomes" id="UP000660265">
    <property type="component" value="Unassembled WGS sequence"/>
</dbReference>
<dbReference type="Pfam" id="PF13416">
    <property type="entry name" value="SBP_bac_8"/>
    <property type="match status" value="1"/>
</dbReference>